<keyword evidence="6 9" id="KW-0472">Membrane</keyword>
<evidence type="ECO:0000313" key="11">
    <source>
        <dbReference type="EMBL" id="CAL1533052.1"/>
    </source>
</evidence>
<organism evidence="11 12">
    <name type="scientific">Lymnaea stagnalis</name>
    <name type="common">Great pond snail</name>
    <name type="synonym">Helix stagnalis</name>
    <dbReference type="NCBI Taxonomy" id="6523"/>
    <lineage>
        <taxon>Eukaryota</taxon>
        <taxon>Metazoa</taxon>
        <taxon>Spiralia</taxon>
        <taxon>Lophotrochozoa</taxon>
        <taxon>Mollusca</taxon>
        <taxon>Gastropoda</taxon>
        <taxon>Heterobranchia</taxon>
        <taxon>Euthyneura</taxon>
        <taxon>Panpulmonata</taxon>
        <taxon>Hygrophila</taxon>
        <taxon>Lymnaeoidea</taxon>
        <taxon>Lymnaeidae</taxon>
        <taxon>Lymnaea</taxon>
    </lineage>
</organism>
<dbReference type="GO" id="GO:0005886">
    <property type="term" value="C:plasma membrane"/>
    <property type="evidence" value="ECO:0007669"/>
    <property type="project" value="UniProtKB-SubCell"/>
</dbReference>
<keyword evidence="5" id="KW-0297">G-protein coupled receptor</keyword>
<dbReference type="PANTHER" id="PTHR24247:SF262">
    <property type="entry name" value="G_PROTEIN_RECEP_F1_2 DOMAIN-CONTAINING PROTEIN"/>
    <property type="match status" value="1"/>
</dbReference>
<dbReference type="InterPro" id="IPR017452">
    <property type="entry name" value="GPCR_Rhodpsn_7TM"/>
</dbReference>
<evidence type="ECO:0000256" key="1">
    <source>
        <dbReference type="ARBA" id="ARBA00004651"/>
    </source>
</evidence>
<dbReference type="SUPFAM" id="SSF81321">
    <property type="entry name" value="Family A G protein-coupled receptor-like"/>
    <property type="match status" value="1"/>
</dbReference>
<dbReference type="PRINTS" id="PR00237">
    <property type="entry name" value="GPCRRHODOPSN"/>
</dbReference>
<dbReference type="CDD" id="cd00637">
    <property type="entry name" value="7tm_classA_rhodopsin-like"/>
    <property type="match status" value="1"/>
</dbReference>
<dbReference type="AlphaFoldDB" id="A0AAV2HI74"/>
<evidence type="ECO:0000256" key="4">
    <source>
        <dbReference type="ARBA" id="ARBA00022989"/>
    </source>
</evidence>
<dbReference type="Pfam" id="PF00001">
    <property type="entry name" value="7tm_1"/>
    <property type="match status" value="1"/>
</dbReference>
<gene>
    <name evidence="11" type="ORF">GSLYS_00007070001</name>
</gene>
<evidence type="ECO:0000256" key="9">
    <source>
        <dbReference type="SAM" id="Phobius"/>
    </source>
</evidence>
<dbReference type="PANTHER" id="PTHR24247">
    <property type="entry name" value="5-HYDROXYTRYPTAMINE RECEPTOR"/>
    <property type="match status" value="1"/>
</dbReference>
<accession>A0AAV2HI74</accession>
<dbReference type="EMBL" id="CAXITT010000132">
    <property type="protein sequence ID" value="CAL1533052.1"/>
    <property type="molecule type" value="Genomic_DNA"/>
</dbReference>
<dbReference type="GO" id="GO:0007268">
    <property type="term" value="P:chemical synaptic transmission"/>
    <property type="evidence" value="ECO:0007669"/>
    <property type="project" value="TreeGrafter"/>
</dbReference>
<feature type="non-terminal residue" evidence="11">
    <location>
        <position position="1"/>
    </location>
</feature>
<name>A0AAV2HI74_LYMST</name>
<evidence type="ECO:0000256" key="2">
    <source>
        <dbReference type="ARBA" id="ARBA00022475"/>
    </source>
</evidence>
<feature type="transmembrane region" description="Helical" evidence="9">
    <location>
        <begin position="233"/>
        <end position="260"/>
    </location>
</feature>
<keyword evidence="8" id="KW-0807">Transducer</keyword>
<keyword evidence="2" id="KW-1003">Cell membrane</keyword>
<dbReference type="InterPro" id="IPR000276">
    <property type="entry name" value="GPCR_Rhodpsn"/>
</dbReference>
<feature type="transmembrane region" description="Helical" evidence="9">
    <location>
        <begin position="266"/>
        <end position="287"/>
    </location>
</feature>
<protein>
    <recommendedName>
        <fullName evidence="10">G-protein coupled receptors family 1 profile domain-containing protein</fullName>
    </recommendedName>
</protein>
<sequence length="288" mass="32365">VLIASIIGLVAVFTVVSNVIVLIALVRSRREDNRNILSCARDNGITKLTMASMTVVDVLIGMLLTPLFSVDVINKGRWYLGRDLCTARQSLNNVLCSVLIFNILVMALDKYLAICKPMYYRLLTVRHGYAMVVLSWSIPCVIFTVLDGSGLSHIGVEDALVTYDKMHHCAQALNKPVVFTMSITTIVLPYKSEGPCDRNIQVAQPVAYDNKKNVGRCPNTTVRSRPSHRNLRAYKTIGCIFFCFTLCWVPSWIFVIIFVYDGFTTTLWALILFLFLTYTNAAINPFIY</sequence>
<dbReference type="Proteomes" id="UP001497497">
    <property type="component" value="Unassembled WGS sequence"/>
</dbReference>
<dbReference type="GO" id="GO:0030425">
    <property type="term" value="C:dendrite"/>
    <property type="evidence" value="ECO:0007669"/>
    <property type="project" value="TreeGrafter"/>
</dbReference>
<feature type="transmembrane region" description="Helical" evidence="9">
    <location>
        <begin position="48"/>
        <end position="70"/>
    </location>
</feature>
<feature type="transmembrane region" description="Helical" evidence="9">
    <location>
        <begin position="129"/>
        <end position="152"/>
    </location>
</feature>
<feature type="transmembrane region" description="Helical" evidence="9">
    <location>
        <begin position="6"/>
        <end position="27"/>
    </location>
</feature>
<evidence type="ECO:0000256" key="7">
    <source>
        <dbReference type="ARBA" id="ARBA00023170"/>
    </source>
</evidence>
<dbReference type="Gene3D" id="1.20.1070.10">
    <property type="entry name" value="Rhodopsin 7-helix transmembrane proteins"/>
    <property type="match status" value="1"/>
</dbReference>
<dbReference type="GO" id="GO:0004993">
    <property type="term" value="F:G protein-coupled serotonin receptor activity"/>
    <property type="evidence" value="ECO:0007669"/>
    <property type="project" value="TreeGrafter"/>
</dbReference>
<evidence type="ECO:0000256" key="3">
    <source>
        <dbReference type="ARBA" id="ARBA00022692"/>
    </source>
</evidence>
<evidence type="ECO:0000313" key="12">
    <source>
        <dbReference type="Proteomes" id="UP001497497"/>
    </source>
</evidence>
<dbReference type="GO" id="GO:0030594">
    <property type="term" value="F:neurotransmitter receptor activity"/>
    <property type="evidence" value="ECO:0007669"/>
    <property type="project" value="TreeGrafter"/>
</dbReference>
<keyword evidence="4 9" id="KW-1133">Transmembrane helix</keyword>
<dbReference type="GO" id="GO:0007187">
    <property type="term" value="P:G protein-coupled receptor signaling pathway, coupled to cyclic nucleotide second messenger"/>
    <property type="evidence" value="ECO:0007669"/>
    <property type="project" value="TreeGrafter"/>
</dbReference>
<proteinExistence type="predicted"/>
<evidence type="ECO:0000256" key="5">
    <source>
        <dbReference type="ARBA" id="ARBA00023040"/>
    </source>
</evidence>
<feature type="non-terminal residue" evidence="11">
    <location>
        <position position="288"/>
    </location>
</feature>
<feature type="domain" description="G-protein coupled receptors family 1 profile" evidence="10">
    <location>
        <begin position="17"/>
        <end position="288"/>
    </location>
</feature>
<dbReference type="GO" id="GO:0045202">
    <property type="term" value="C:synapse"/>
    <property type="evidence" value="ECO:0007669"/>
    <property type="project" value="GOC"/>
</dbReference>
<keyword evidence="7" id="KW-0675">Receptor</keyword>
<reference evidence="11 12" key="1">
    <citation type="submission" date="2024-04" db="EMBL/GenBank/DDBJ databases">
        <authorList>
            <consortium name="Genoscope - CEA"/>
            <person name="William W."/>
        </authorList>
    </citation>
    <scope>NUCLEOTIDE SEQUENCE [LARGE SCALE GENOMIC DNA]</scope>
</reference>
<evidence type="ECO:0000256" key="8">
    <source>
        <dbReference type="ARBA" id="ARBA00023224"/>
    </source>
</evidence>
<evidence type="ECO:0000259" key="10">
    <source>
        <dbReference type="PROSITE" id="PS50262"/>
    </source>
</evidence>
<keyword evidence="3 9" id="KW-0812">Transmembrane</keyword>
<evidence type="ECO:0000256" key="6">
    <source>
        <dbReference type="ARBA" id="ARBA00023136"/>
    </source>
</evidence>
<keyword evidence="12" id="KW-1185">Reference proteome</keyword>
<comment type="subcellular location">
    <subcellularLocation>
        <location evidence="1">Cell membrane</location>
        <topology evidence="1">Multi-pass membrane protein</topology>
    </subcellularLocation>
</comment>
<dbReference type="PROSITE" id="PS50262">
    <property type="entry name" value="G_PROTEIN_RECEP_F1_2"/>
    <property type="match status" value="1"/>
</dbReference>
<comment type="caution">
    <text evidence="11">The sequence shown here is derived from an EMBL/GenBank/DDBJ whole genome shotgun (WGS) entry which is preliminary data.</text>
</comment>
<feature type="transmembrane region" description="Helical" evidence="9">
    <location>
        <begin position="90"/>
        <end position="108"/>
    </location>
</feature>